<dbReference type="SMART" id="SM00347">
    <property type="entry name" value="HTH_MARR"/>
    <property type="match status" value="1"/>
</dbReference>
<keyword evidence="3" id="KW-1185">Reference proteome</keyword>
<dbReference type="PROSITE" id="PS50995">
    <property type="entry name" value="HTH_MARR_2"/>
    <property type="match status" value="1"/>
</dbReference>
<dbReference type="GO" id="GO:0006950">
    <property type="term" value="P:response to stress"/>
    <property type="evidence" value="ECO:0007669"/>
    <property type="project" value="TreeGrafter"/>
</dbReference>
<organism evidence="2 3">
    <name type="scientific">Gemmata massiliana</name>
    <dbReference type="NCBI Taxonomy" id="1210884"/>
    <lineage>
        <taxon>Bacteria</taxon>
        <taxon>Pseudomonadati</taxon>
        <taxon>Planctomycetota</taxon>
        <taxon>Planctomycetia</taxon>
        <taxon>Gemmatales</taxon>
        <taxon>Gemmataceae</taxon>
        <taxon>Gemmata</taxon>
    </lineage>
</organism>
<dbReference type="AlphaFoldDB" id="A0A6P2CVD3"/>
<dbReference type="InterPro" id="IPR036390">
    <property type="entry name" value="WH_DNA-bd_sf"/>
</dbReference>
<sequence>MAKPRAAELKAELVDALRRHSGVTVLFHAAVAERLGLGAADHKCLDLLMRLGPMTAGELAGHTGLTTGAITGVVDRLERVGYARRAPHPSDRRSVIVEPVQEKALADFGPLFEGIARDTATMLDLYTVEQLTLIADFLVRADELATRHTTALRAK</sequence>
<dbReference type="Pfam" id="PF01047">
    <property type="entry name" value="MarR"/>
    <property type="match status" value="1"/>
</dbReference>
<dbReference type="PANTHER" id="PTHR33164">
    <property type="entry name" value="TRANSCRIPTIONAL REGULATOR, MARR FAMILY"/>
    <property type="match status" value="1"/>
</dbReference>
<evidence type="ECO:0000313" key="3">
    <source>
        <dbReference type="Proteomes" id="UP000464178"/>
    </source>
</evidence>
<dbReference type="GO" id="GO:0003700">
    <property type="term" value="F:DNA-binding transcription factor activity"/>
    <property type="evidence" value="ECO:0007669"/>
    <property type="project" value="InterPro"/>
</dbReference>
<accession>A0A6P2CVD3</accession>
<evidence type="ECO:0000259" key="1">
    <source>
        <dbReference type="PROSITE" id="PS50995"/>
    </source>
</evidence>
<reference evidence="2 3" key="1">
    <citation type="submission" date="2019-05" db="EMBL/GenBank/DDBJ databases">
        <authorList>
            <consortium name="Science for Life Laboratories"/>
        </authorList>
    </citation>
    <scope>NUCLEOTIDE SEQUENCE [LARGE SCALE GENOMIC DNA]</scope>
    <source>
        <strain evidence="2">Soil9</strain>
    </source>
</reference>
<feature type="domain" description="HTH marR-type" evidence="1">
    <location>
        <begin position="6"/>
        <end position="143"/>
    </location>
</feature>
<dbReference type="InterPro" id="IPR000835">
    <property type="entry name" value="HTH_MarR-typ"/>
</dbReference>
<dbReference type="RefSeq" id="WP_162666114.1">
    <property type="nucleotide sequence ID" value="NZ_LR593886.1"/>
</dbReference>
<name>A0A6P2CVD3_9BACT</name>
<gene>
    <name evidence="2" type="ORF">SOIL9_66520</name>
</gene>
<protein>
    <recommendedName>
        <fullName evidence="1">HTH marR-type domain-containing protein</fullName>
    </recommendedName>
</protein>
<evidence type="ECO:0000313" key="2">
    <source>
        <dbReference type="EMBL" id="VTR91062.1"/>
    </source>
</evidence>
<dbReference type="Proteomes" id="UP000464178">
    <property type="component" value="Chromosome"/>
</dbReference>
<dbReference type="KEGG" id="gms:SOIL9_66520"/>
<dbReference type="InterPro" id="IPR036388">
    <property type="entry name" value="WH-like_DNA-bd_sf"/>
</dbReference>
<dbReference type="InterPro" id="IPR039422">
    <property type="entry name" value="MarR/SlyA-like"/>
</dbReference>
<dbReference type="EMBL" id="LR593886">
    <property type="protein sequence ID" value="VTR91062.1"/>
    <property type="molecule type" value="Genomic_DNA"/>
</dbReference>
<dbReference type="PANTHER" id="PTHR33164:SF106">
    <property type="entry name" value="TRANSCRIPTIONAL REGULATORY PROTEIN"/>
    <property type="match status" value="1"/>
</dbReference>
<dbReference type="SUPFAM" id="SSF46785">
    <property type="entry name" value="Winged helix' DNA-binding domain"/>
    <property type="match status" value="1"/>
</dbReference>
<dbReference type="Gene3D" id="1.10.10.10">
    <property type="entry name" value="Winged helix-like DNA-binding domain superfamily/Winged helix DNA-binding domain"/>
    <property type="match status" value="1"/>
</dbReference>
<proteinExistence type="predicted"/>